<evidence type="ECO:0000313" key="3">
    <source>
        <dbReference type="Proteomes" id="UP001063166"/>
    </source>
</evidence>
<evidence type="ECO:0000256" key="1">
    <source>
        <dbReference type="SAM" id="MobiDB-lite"/>
    </source>
</evidence>
<name>A0A9P3UL94_LYOSH</name>
<gene>
    <name evidence="2" type="ORF">LshimejAT787_0601560</name>
</gene>
<feature type="region of interest" description="Disordered" evidence="1">
    <location>
        <begin position="103"/>
        <end position="122"/>
    </location>
</feature>
<proteinExistence type="predicted"/>
<protein>
    <submittedName>
        <fullName evidence="2">Uncharacterized protein</fullName>
    </submittedName>
</protein>
<sequence length="122" mass="13357">MESLHGPGILLLLRINGMYTHLTTLRLKLAHPCELHCCGNDFPIHFLRLCPSLTEFSYTSPSSVEVFQYLPPSLRVLELAVILPQVPTTGSTAVPAFPPSSPLSPTLHQTARRTSSAFQFAG</sequence>
<comment type="caution">
    <text evidence="2">The sequence shown here is derived from an EMBL/GenBank/DDBJ whole genome shotgun (WGS) entry which is preliminary data.</text>
</comment>
<accession>A0A9P3UL94</accession>
<keyword evidence="3" id="KW-1185">Reference proteome</keyword>
<dbReference type="AlphaFoldDB" id="A0A9P3UL94"/>
<dbReference type="OrthoDB" id="3056908at2759"/>
<dbReference type="Proteomes" id="UP001063166">
    <property type="component" value="Unassembled WGS sequence"/>
</dbReference>
<evidence type="ECO:0000313" key="2">
    <source>
        <dbReference type="EMBL" id="GLB38994.1"/>
    </source>
</evidence>
<organism evidence="2 3">
    <name type="scientific">Lyophyllum shimeji</name>
    <name type="common">Hon-shimeji</name>
    <name type="synonym">Tricholoma shimeji</name>
    <dbReference type="NCBI Taxonomy" id="47721"/>
    <lineage>
        <taxon>Eukaryota</taxon>
        <taxon>Fungi</taxon>
        <taxon>Dikarya</taxon>
        <taxon>Basidiomycota</taxon>
        <taxon>Agaricomycotina</taxon>
        <taxon>Agaricomycetes</taxon>
        <taxon>Agaricomycetidae</taxon>
        <taxon>Agaricales</taxon>
        <taxon>Tricholomatineae</taxon>
        <taxon>Lyophyllaceae</taxon>
        <taxon>Lyophyllum</taxon>
    </lineage>
</organism>
<reference evidence="2" key="1">
    <citation type="submission" date="2022-07" db="EMBL/GenBank/DDBJ databases">
        <title>The genome of Lyophyllum shimeji provides insight into the initial evolution of ectomycorrhizal fungal genome.</title>
        <authorList>
            <person name="Kobayashi Y."/>
            <person name="Shibata T."/>
            <person name="Hirakawa H."/>
            <person name="Shigenobu S."/>
            <person name="Nishiyama T."/>
            <person name="Yamada A."/>
            <person name="Hasebe M."/>
            <person name="Kawaguchi M."/>
        </authorList>
    </citation>
    <scope>NUCLEOTIDE SEQUENCE</scope>
    <source>
        <strain evidence="2">AT787</strain>
    </source>
</reference>
<dbReference type="EMBL" id="BRPK01000006">
    <property type="protein sequence ID" value="GLB38994.1"/>
    <property type="molecule type" value="Genomic_DNA"/>
</dbReference>